<evidence type="ECO:0000259" key="3">
    <source>
        <dbReference type="Pfam" id="PF17921"/>
    </source>
</evidence>
<dbReference type="SUPFAM" id="SSF53098">
    <property type="entry name" value="Ribonuclease H-like"/>
    <property type="match status" value="1"/>
</dbReference>
<evidence type="ECO:0000256" key="1">
    <source>
        <dbReference type="SAM" id="MobiDB-lite"/>
    </source>
</evidence>
<comment type="caution">
    <text evidence="4">The sequence shown here is derived from an EMBL/GenBank/DDBJ whole genome shotgun (WGS) entry which is preliminary data.</text>
</comment>
<dbReference type="SUPFAM" id="SSF56672">
    <property type="entry name" value="DNA/RNA polymerases"/>
    <property type="match status" value="2"/>
</dbReference>
<dbReference type="PANTHER" id="PTHR24559">
    <property type="entry name" value="TRANSPOSON TY3-I GAG-POL POLYPROTEIN"/>
    <property type="match status" value="1"/>
</dbReference>
<dbReference type="Gene3D" id="3.30.70.270">
    <property type="match status" value="1"/>
</dbReference>
<protein>
    <recommendedName>
        <fullName evidence="5">Reverse transcriptase domain-containing protein</fullName>
    </recommendedName>
</protein>
<dbReference type="Pfam" id="PF17919">
    <property type="entry name" value="RT_RNaseH_2"/>
    <property type="match status" value="1"/>
</dbReference>
<feature type="domain" description="Reverse transcriptase/retrotransposon-derived protein RNase H-like" evidence="2">
    <location>
        <begin position="757"/>
        <end position="851"/>
    </location>
</feature>
<evidence type="ECO:0000259" key="2">
    <source>
        <dbReference type="Pfam" id="PF17919"/>
    </source>
</evidence>
<gene>
    <name evidence="4" type="ORF">Tci_015325</name>
</gene>
<dbReference type="Gene3D" id="3.30.420.10">
    <property type="entry name" value="Ribonuclease H-like superfamily/Ribonuclease H"/>
    <property type="match status" value="1"/>
</dbReference>
<dbReference type="GO" id="GO:0003676">
    <property type="term" value="F:nucleic acid binding"/>
    <property type="evidence" value="ECO:0007669"/>
    <property type="project" value="InterPro"/>
</dbReference>
<dbReference type="Gene3D" id="1.10.340.70">
    <property type="match status" value="1"/>
</dbReference>
<proteinExistence type="predicted"/>
<evidence type="ECO:0000313" key="4">
    <source>
        <dbReference type="EMBL" id="GEU43347.1"/>
    </source>
</evidence>
<feature type="region of interest" description="Disordered" evidence="1">
    <location>
        <begin position="589"/>
        <end position="609"/>
    </location>
</feature>
<dbReference type="InterPro" id="IPR041577">
    <property type="entry name" value="RT_RNaseH_2"/>
</dbReference>
<dbReference type="Gene3D" id="3.10.10.10">
    <property type="entry name" value="HIV Type 1 Reverse Transcriptase, subunit A, domain 1"/>
    <property type="match status" value="1"/>
</dbReference>
<dbReference type="Pfam" id="PF08284">
    <property type="entry name" value="RVP_2"/>
    <property type="match status" value="1"/>
</dbReference>
<dbReference type="InterPro" id="IPR036397">
    <property type="entry name" value="RNaseH_sf"/>
</dbReference>
<dbReference type="InterPro" id="IPR053134">
    <property type="entry name" value="RNA-dir_DNA_polymerase"/>
</dbReference>
<reference evidence="4" key="1">
    <citation type="journal article" date="2019" name="Sci. Rep.">
        <title>Draft genome of Tanacetum cinerariifolium, the natural source of mosquito coil.</title>
        <authorList>
            <person name="Yamashiro T."/>
            <person name="Shiraishi A."/>
            <person name="Satake H."/>
            <person name="Nakayama K."/>
        </authorList>
    </citation>
    <scope>NUCLEOTIDE SEQUENCE</scope>
</reference>
<feature type="region of interest" description="Disordered" evidence="1">
    <location>
        <begin position="547"/>
        <end position="576"/>
    </location>
</feature>
<dbReference type="InterPro" id="IPR041588">
    <property type="entry name" value="Integrase_H2C2"/>
</dbReference>
<sequence>MELVKDMSGCGENQMVKLVPHLVIPENKRIERYIFGLAPQICAMVASTEPTTIQSDVLNAGMLTDEAIRNGALKKNIAKDCRVSHRLVNPLNARNPTAACEACFECGGTDHYKAACPRLNRAPRPGGNRPNLVMPIERGQGRENNGNQARGRAFVMGAEEARHDPNIVTSTFTLKNHYATNLFDFGTDYSFVSTTFIPLLDIKPSNLGFSYEIEIASGQLQDRLVVQAQTKIVCHKKVVRIPLPKGKILRVLGERPEEKVRDSKIAKVKEKKLKDIVVIRNFSEWRAHQDDIIKTVFKTRYGHFEFTVMPFGLTNAPAEEHEMHLGLILELLKKEKLYAKFSKMLRERRSNGALYYLNRIWAPLTGDVRTLIMDEAYNSKYSVHPRADKMYYDLRDMYWWSGMKKNIALYTDSQSERTFQTLEDMLKACVMDFGGSWDTRLPLVEFSYNNSYHYSRNDTTIGFSTPPQIPNINTSERPPVTTTVFAATTPKNTPFAYRASTSANPNPMISLAFIEANYEVLKSILRERQRHIRNEDLRTELEYFSEDYDEERETEPRPRPTRKTTPPLRSRSLGVRRQRERVVVFEEAPNREGSKAGRNAEDHRHDNNDCRQLRNQIEEAVKSRQLSYLVKGIKKERAKSSKNQVEGKKDKGATPTEAPILLIRQKDSYTRRRGFLLPKDAFALKNAGATYQRLVDKVFYNQIRRNLEAYVDDMVIKSTSKEDMLADIKETLKRGAERSLPFFKTLKSCTDKKNIRWMQEAEEALQEIKKFVKNFPMLTGPMQGEVLIMYLTASTESIRAALFTRKEGEKVPICFLSRVLQGAEFDYPTLEKLILALVHAARRPQRYFQAHTKTKEALKGFDSYMIGHIRRNQNKKVNALRKMASMTSEHLTKEVLIEVLVKRSIKEKEILQVKTNEEESWVTPIHEYLVSGLLPEDPKEATKIRVKAPQYKLIRGSIYQRATLDDGQNYKARILLANNAQRRRKGPLPTASRGFKFLAIAIEYSTK</sequence>
<dbReference type="InterPro" id="IPR012337">
    <property type="entry name" value="RNaseH-like_sf"/>
</dbReference>
<organism evidence="4">
    <name type="scientific">Tanacetum cinerariifolium</name>
    <name type="common">Dalmatian daisy</name>
    <name type="synonym">Chrysanthemum cinerariifolium</name>
    <dbReference type="NCBI Taxonomy" id="118510"/>
    <lineage>
        <taxon>Eukaryota</taxon>
        <taxon>Viridiplantae</taxon>
        <taxon>Streptophyta</taxon>
        <taxon>Embryophyta</taxon>
        <taxon>Tracheophyta</taxon>
        <taxon>Spermatophyta</taxon>
        <taxon>Magnoliopsida</taxon>
        <taxon>eudicotyledons</taxon>
        <taxon>Gunneridae</taxon>
        <taxon>Pentapetalae</taxon>
        <taxon>asterids</taxon>
        <taxon>campanulids</taxon>
        <taxon>Asterales</taxon>
        <taxon>Asteraceae</taxon>
        <taxon>Asteroideae</taxon>
        <taxon>Anthemideae</taxon>
        <taxon>Anthemidinae</taxon>
        <taxon>Tanacetum</taxon>
    </lineage>
</organism>
<accession>A0A6L2K3Q4</accession>
<name>A0A6L2K3Q4_TANCI</name>
<feature type="domain" description="Integrase zinc-binding" evidence="3">
    <location>
        <begin position="368"/>
        <end position="412"/>
    </location>
</feature>
<dbReference type="InterPro" id="IPR043502">
    <property type="entry name" value="DNA/RNA_pol_sf"/>
</dbReference>
<dbReference type="Pfam" id="PF17921">
    <property type="entry name" value="Integrase_H2C2"/>
    <property type="match status" value="1"/>
</dbReference>
<dbReference type="EMBL" id="BKCJ010001697">
    <property type="protein sequence ID" value="GEU43347.1"/>
    <property type="molecule type" value="Genomic_DNA"/>
</dbReference>
<evidence type="ECO:0008006" key="5">
    <source>
        <dbReference type="Google" id="ProtNLM"/>
    </source>
</evidence>
<dbReference type="AlphaFoldDB" id="A0A6L2K3Q4"/>
<dbReference type="PANTHER" id="PTHR24559:SF444">
    <property type="entry name" value="REVERSE TRANSCRIPTASE DOMAIN-CONTAINING PROTEIN"/>
    <property type="match status" value="1"/>
</dbReference>
<feature type="region of interest" description="Disordered" evidence="1">
    <location>
        <begin position="126"/>
        <end position="148"/>
    </location>
</feature>
<dbReference type="InterPro" id="IPR043128">
    <property type="entry name" value="Rev_trsase/Diguanyl_cyclase"/>
</dbReference>